<dbReference type="GO" id="GO:0043565">
    <property type="term" value="F:sequence-specific DNA binding"/>
    <property type="evidence" value="ECO:0007669"/>
    <property type="project" value="InterPro"/>
</dbReference>
<dbReference type="Proteomes" id="UP001056384">
    <property type="component" value="Chromosome 10"/>
</dbReference>
<name>A0A9Q9EQR2_9PEZI</name>
<dbReference type="PANTHER" id="PTHR42085">
    <property type="entry name" value="F-BOX DOMAIN-CONTAINING PROTEIN"/>
    <property type="match status" value="1"/>
</dbReference>
<feature type="region of interest" description="Disordered" evidence="3">
    <location>
        <begin position="360"/>
        <end position="395"/>
    </location>
</feature>
<evidence type="ECO:0000256" key="2">
    <source>
        <dbReference type="PROSITE-ProRule" id="PRU00089"/>
    </source>
</evidence>
<dbReference type="PROSITE" id="PS50039">
    <property type="entry name" value="FORK_HEAD_3"/>
    <property type="match status" value="1"/>
</dbReference>
<dbReference type="InterPro" id="IPR038883">
    <property type="entry name" value="AN11006-like"/>
</dbReference>
<feature type="domain" description="Fork-head" evidence="4">
    <location>
        <begin position="33"/>
        <end position="151"/>
    </location>
</feature>
<gene>
    <name evidence="5" type="ORF">Slin15195_G111320</name>
</gene>
<evidence type="ECO:0000313" key="5">
    <source>
        <dbReference type="EMBL" id="USW57813.1"/>
    </source>
</evidence>
<comment type="subcellular location">
    <subcellularLocation>
        <location evidence="2">Nucleus</location>
    </subcellularLocation>
</comment>
<organism evidence="5 6">
    <name type="scientific">Septoria linicola</name>
    <dbReference type="NCBI Taxonomy" id="215465"/>
    <lineage>
        <taxon>Eukaryota</taxon>
        <taxon>Fungi</taxon>
        <taxon>Dikarya</taxon>
        <taxon>Ascomycota</taxon>
        <taxon>Pezizomycotina</taxon>
        <taxon>Dothideomycetes</taxon>
        <taxon>Dothideomycetidae</taxon>
        <taxon>Mycosphaerellales</taxon>
        <taxon>Mycosphaerellaceae</taxon>
        <taxon>Septoria</taxon>
    </lineage>
</organism>
<dbReference type="InterPro" id="IPR001766">
    <property type="entry name" value="Fork_head_dom"/>
</dbReference>
<dbReference type="PANTHER" id="PTHR42085:SF2">
    <property type="entry name" value="F-BOX DOMAIN-CONTAINING PROTEIN"/>
    <property type="match status" value="1"/>
</dbReference>
<dbReference type="GO" id="GO:0005634">
    <property type="term" value="C:nucleus"/>
    <property type="evidence" value="ECO:0007669"/>
    <property type="project" value="UniProtKB-SubCell"/>
</dbReference>
<proteinExistence type="predicted"/>
<sequence length="395" mass="44640">MPSKTELVIIPQWEQLEKDLQAVTRQYTKSDVKPPFSMPEMLVMGIVLGKRDGMTLNGLHYWLLDYFGYYRNATLRIASGLSNSLAEACRTLKFDISVALSDLDALLFRAEMPFHEDDSDRWSAGNGGRWVVESPSAARGYLHRVLTERSQTHFRLMDLPVEPRLRIYDYALSLPKSGVQVETRRFGHANLRVFSKDYDRGHIRVCQMTAYFLPRSLSAPASTAHLELFQVSKAVYGEAMPVFFENNLFVRDDTVDLSEFLHRTSEARREHIRKIAFCLTGKPSSAPTAFEMLSSLLRLKELDVWINEDDYKTEKKGLVGLPGYYISGFPALRAVRGLKAVRFHGNCEVVKAALEGEMTKPKVEKKLTTRERKAVGSTTGTAKGKKAKATESDSN</sequence>
<accession>A0A9Q9EQR2</accession>
<keyword evidence="1 2" id="KW-0238">DNA-binding</keyword>
<keyword evidence="2" id="KW-0539">Nucleus</keyword>
<keyword evidence="6" id="KW-1185">Reference proteome</keyword>
<evidence type="ECO:0000313" key="6">
    <source>
        <dbReference type="Proteomes" id="UP001056384"/>
    </source>
</evidence>
<dbReference type="InterPro" id="IPR056632">
    <property type="entry name" value="DUF7730"/>
</dbReference>
<protein>
    <recommendedName>
        <fullName evidence="4">Fork-head domain-containing protein</fullName>
    </recommendedName>
</protein>
<dbReference type="Pfam" id="PF24864">
    <property type="entry name" value="DUF7730"/>
    <property type="match status" value="1"/>
</dbReference>
<feature type="compositionally biased region" description="Basic and acidic residues" evidence="3">
    <location>
        <begin position="360"/>
        <end position="374"/>
    </location>
</feature>
<dbReference type="AlphaFoldDB" id="A0A9Q9EQR2"/>
<feature type="DNA-binding region" description="Fork-head" evidence="2">
    <location>
        <begin position="33"/>
        <end position="151"/>
    </location>
</feature>
<dbReference type="EMBL" id="CP099427">
    <property type="protein sequence ID" value="USW57813.1"/>
    <property type="molecule type" value="Genomic_DNA"/>
</dbReference>
<evidence type="ECO:0000256" key="3">
    <source>
        <dbReference type="SAM" id="MobiDB-lite"/>
    </source>
</evidence>
<evidence type="ECO:0000256" key="1">
    <source>
        <dbReference type="ARBA" id="ARBA00023125"/>
    </source>
</evidence>
<dbReference type="GO" id="GO:0003700">
    <property type="term" value="F:DNA-binding transcription factor activity"/>
    <property type="evidence" value="ECO:0007669"/>
    <property type="project" value="InterPro"/>
</dbReference>
<evidence type="ECO:0000259" key="4">
    <source>
        <dbReference type="PROSITE" id="PS50039"/>
    </source>
</evidence>
<reference evidence="5" key="1">
    <citation type="submission" date="2022-06" db="EMBL/GenBank/DDBJ databases">
        <title>Complete genome sequences of two strains of the flax pathogen Septoria linicola.</title>
        <authorList>
            <person name="Lapalu N."/>
            <person name="Simon A."/>
            <person name="Demenou B."/>
            <person name="Paumier D."/>
            <person name="Guillot M.-P."/>
            <person name="Gout L."/>
            <person name="Valade R."/>
        </authorList>
    </citation>
    <scope>NUCLEOTIDE SEQUENCE</scope>
    <source>
        <strain evidence="5">SE15195</strain>
    </source>
</reference>